<feature type="transmembrane region" description="Helical" evidence="1">
    <location>
        <begin position="66"/>
        <end position="84"/>
    </location>
</feature>
<keyword evidence="1" id="KW-0472">Membrane</keyword>
<keyword evidence="1" id="KW-1133">Transmembrane helix</keyword>
<dbReference type="SUPFAM" id="SSF103473">
    <property type="entry name" value="MFS general substrate transporter"/>
    <property type="match status" value="1"/>
</dbReference>
<name>A0ABQ5YPI2_9BURK</name>
<keyword evidence="1" id="KW-0812">Transmembrane</keyword>
<reference evidence="3" key="1">
    <citation type="journal article" date="2019" name="Int. J. Syst. Evol. Microbiol.">
        <title>The Global Catalogue of Microorganisms (GCM) 10K type strain sequencing project: providing services to taxonomists for standard genome sequencing and annotation.</title>
        <authorList>
            <consortium name="The Broad Institute Genomics Platform"/>
            <consortium name="The Broad Institute Genome Sequencing Center for Infectious Disease"/>
            <person name="Wu L."/>
            <person name="Ma J."/>
        </authorList>
    </citation>
    <scope>NUCLEOTIDE SEQUENCE [LARGE SCALE GENOMIC DNA]</scope>
    <source>
        <strain evidence="3">NBRC 105857</strain>
    </source>
</reference>
<evidence type="ECO:0000313" key="2">
    <source>
        <dbReference type="EMBL" id="GLR25386.1"/>
    </source>
</evidence>
<accession>A0ABQ5YPI2</accession>
<sequence>MALVQPCLGLRQTLRGRLQGAAWSAGLGLFPGMSATLAILLLLLGALGSGVMGLGFVYVKESVPRSLAAAVGFVNLGVMVGPLIQQPLLGAVLDHYSIAGFQGYSKAGMTTCMLILAVWVASAIAALAATRETHAQARYAD</sequence>
<dbReference type="InterPro" id="IPR036259">
    <property type="entry name" value="MFS_trans_sf"/>
</dbReference>
<feature type="transmembrane region" description="Helical" evidence="1">
    <location>
        <begin position="37"/>
        <end position="59"/>
    </location>
</feature>
<evidence type="ECO:0008006" key="4">
    <source>
        <dbReference type="Google" id="ProtNLM"/>
    </source>
</evidence>
<feature type="transmembrane region" description="Helical" evidence="1">
    <location>
        <begin position="104"/>
        <end position="129"/>
    </location>
</feature>
<comment type="caution">
    <text evidence="2">The sequence shown here is derived from an EMBL/GenBank/DDBJ whole genome shotgun (WGS) entry which is preliminary data.</text>
</comment>
<evidence type="ECO:0000313" key="3">
    <source>
        <dbReference type="Proteomes" id="UP001156664"/>
    </source>
</evidence>
<gene>
    <name evidence="2" type="ORF">GCM10007875_04740</name>
</gene>
<organism evidence="2 3">
    <name type="scientific">Limnobacter litoralis</name>
    <dbReference type="NCBI Taxonomy" id="481366"/>
    <lineage>
        <taxon>Bacteria</taxon>
        <taxon>Pseudomonadati</taxon>
        <taxon>Pseudomonadota</taxon>
        <taxon>Betaproteobacteria</taxon>
        <taxon>Burkholderiales</taxon>
        <taxon>Burkholderiaceae</taxon>
        <taxon>Limnobacter</taxon>
    </lineage>
</organism>
<dbReference type="Proteomes" id="UP001156664">
    <property type="component" value="Unassembled WGS sequence"/>
</dbReference>
<keyword evidence="3" id="KW-1185">Reference proteome</keyword>
<dbReference type="EMBL" id="BSOJ01000006">
    <property type="protein sequence ID" value="GLR25386.1"/>
    <property type="molecule type" value="Genomic_DNA"/>
</dbReference>
<protein>
    <recommendedName>
        <fullName evidence="4">Major facilitator superfamily (MFS) profile domain-containing protein</fullName>
    </recommendedName>
</protein>
<evidence type="ECO:0000256" key="1">
    <source>
        <dbReference type="SAM" id="Phobius"/>
    </source>
</evidence>
<proteinExistence type="predicted"/>